<accession>A0A1I4CPK7</accession>
<dbReference type="InterPro" id="IPR018973">
    <property type="entry name" value="MZB"/>
</dbReference>
<dbReference type="Proteomes" id="UP000199598">
    <property type="component" value="Unassembled WGS sequence"/>
</dbReference>
<reference evidence="2 3" key="1">
    <citation type="submission" date="2016-10" db="EMBL/GenBank/DDBJ databases">
        <authorList>
            <person name="Varghese N."/>
            <person name="Submissions S."/>
        </authorList>
    </citation>
    <scope>NUCLEOTIDE SEQUENCE [LARGE SCALE GENOMIC DNA]</scope>
    <source>
        <strain evidence="2 3">DSM 16392</strain>
    </source>
</reference>
<proteinExistence type="predicted"/>
<name>A0A1I4CPK7_9HYPH</name>
<dbReference type="Pfam" id="PF09369">
    <property type="entry name" value="MZB"/>
    <property type="match status" value="1"/>
</dbReference>
<evidence type="ECO:0000313" key="3">
    <source>
        <dbReference type="Proteomes" id="UP000199598"/>
    </source>
</evidence>
<feature type="domain" description="MrfA-like Zn-binding" evidence="1">
    <location>
        <begin position="480"/>
        <end position="585"/>
    </location>
</feature>
<keyword evidence="3" id="KW-1185">Reference proteome</keyword>
<dbReference type="NCBIfam" id="NF038324">
    <property type="entry name" value="DrmB_fam"/>
    <property type="match status" value="1"/>
</dbReference>
<dbReference type="EMBL" id="FOSK01000009">
    <property type="protein sequence ID" value="SFK82006.1"/>
    <property type="molecule type" value="Genomic_DNA"/>
</dbReference>
<evidence type="ECO:0000313" key="2">
    <source>
        <dbReference type="EMBL" id="SFK82006.1"/>
    </source>
</evidence>
<sequence length="610" mass="67811">MSSNDEIRLSQLIQTFGPGSIVDLPEASVMIMGLDSWPIAFGNQSMRQISEPRLVQYLTKLLSNTEDGGSWLKEGVTLSLFEPPLNGDTTLGRKSPKIPAVKYPRWEVVTDQADTSKQELRRFRSGEKPKAKKGQVISPVRWVAACSKGHIDDIDWRYFVHRGGNCQQTMYMQDRGAAGDPQYITVLCDCGANRQLSELFTENALGSCKGYRPWIEGYEATNCPETQRPMTRGAINNYYSQVLKLIALPDGQNDVERRVSEYLPAFEEVHTEQDVLGPVKFGLAPIRKAFEGLDGSAIWAALQKIRNEQADVLSHDAENPKVEEFSILASGKKTIGENKLSARLHAETLEDAEWRDDARADTSFITSLVKVHRMCEVSCLYGFTRIEPAPSPFDEVQEDITLEVQGQSLADKVSWLPAMEQFGEGLFFHFDIASIRERLKSLGADSSLEDLKHRYDEWYQKDVNQRKPFPGYEYVFVHSLSHLLIEQISLDAGYPSTSLSERIYALQSDGSSKTSKLGLLLYAAGGGSQGTLGGLIEQAQNIPSILERGIARNTVCGNDPICTSGSNSLTSDIDMINGAACHGCLFTAETSCERRNTLLDRQSLLKILEN</sequence>
<evidence type="ECO:0000259" key="1">
    <source>
        <dbReference type="Pfam" id="PF09369"/>
    </source>
</evidence>
<dbReference type="RefSeq" id="WP_093521509.1">
    <property type="nucleotide sequence ID" value="NZ_FOSK01000009.1"/>
</dbReference>
<protein>
    <recommendedName>
        <fullName evidence="1">MrfA-like Zn-binding domain-containing protein</fullName>
    </recommendedName>
</protein>
<dbReference type="InterPro" id="IPR047721">
    <property type="entry name" value="DrmB"/>
</dbReference>
<comment type="caution">
    <text evidence="2">The sequence shown here is derived from an EMBL/GenBank/DDBJ whole genome shotgun (WGS) entry which is preliminary data.</text>
</comment>
<gene>
    <name evidence="2" type="ORF">SAMN04488518_109235</name>
</gene>
<organism evidence="2 3">
    <name type="scientific">Pseudovibrio ascidiaceicola</name>
    <dbReference type="NCBI Taxonomy" id="285279"/>
    <lineage>
        <taxon>Bacteria</taxon>
        <taxon>Pseudomonadati</taxon>
        <taxon>Pseudomonadota</taxon>
        <taxon>Alphaproteobacteria</taxon>
        <taxon>Hyphomicrobiales</taxon>
        <taxon>Stappiaceae</taxon>
        <taxon>Pseudovibrio</taxon>
    </lineage>
</organism>